<dbReference type="STRING" id="1618647.UW30_C0003G0011"/>
<dbReference type="EMBL" id="LCHU01000003">
    <property type="protein sequence ID" value="KKT41911.1"/>
    <property type="molecule type" value="Genomic_DNA"/>
</dbReference>
<keyword evidence="1" id="KW-0472">Membrane</keyword>
<keyword evidence="1" id="KW-0812">Transmembrane</keyword>
<feature type="transmembrane region" description="Helical" evidence="1">
    <location>
        <begin position="69"/>
        <end position="91"/>
    </location>
</feature>
<keyword evidence="1" id="KW-1133">Transmembrane helix</keyword>
<evidence type="ECO:0000256" key="1">
    <source>
        <dbReference type="SAM" id="Phobius"/>
    </source>
</evidence>
<organism evidence="2 3">
    <name type="scientific">Candidatus Giovannonibacteria bacterium GW2011_GWA2_44_13b</name>
    <dbReference type="NCBI Taxonomy" id="1618647"/>
    <lineage>
        <taxon>Bacteria</taxon>
        <taxon>Candidatus Giovannoniibacteriota</taxon>
    </lineage>
</organism>
<evidence type="ECO:0000313" key="2">
    <source>
        <dbReference type="EMBL" id="KKT41911.1"/>
    </source>
</evidence>
<proteinExistence type="predicted"/>
<accession>A0A0G1H3B0</accession>
<dbReference type="AlphaFoldDB" id="A0A0G1H3B0"/>
<dbReference type="Proteomes" id="UP000034736">
    <property type="component" value="Unassembled WGS sequence"/>
</dbReference>
<protein>
    <recommendedName>
        <fullName evidence="4">Baseplate protein J-like domain-containing protein</fullName>
    </recommendedName>
</protein>
<gene>
    <name evidence="2" type="ORF">UW30_C0003G0011</name>
</gene>
<comment type="caution">
    <text evidence="2">The sequence shown here is derived from an EMBL/GenBank/DDBJ whole genome shotgun (WGS) entry which is preliminary data.</text>
</comment>
<reference evidence="2 3" key="1">
    <citation type="journal article" date="2015" name="Nature">
        <title>rRNA introns, odd ribosomes, and small enigmatic genomes across a large radiation of phyla.</title>
        <authorList>
            <person name="Brown C.T."/>
            <person name="Hug L.A."/>
            <person name="Thomas B.C."/>
            <person name="Sharon I."/>
            <person name="Castelle C.J."/>
            <person name="Singh A."/>
            <person name="Wilkins M.J."/>
            <person name="Williams K.H."/>
            <person name="Banfield J.F."/>
        </authorList>
    </citation>
    <scope>NUCLEOTIDE SEQUENCE [LARGE SCALE GENOMIC DNA]</scope>
</reference>
<name>A0A0G1H3B0_9BACT</name>
<sequence>MQNKKIISDVIIKRLPTKEEVRSVRPLPAPEKEPVQKKYPEKEQAFTYAKSPFKPISTKPKDKSWFKKWRVIGTVLFLAVFSVTAVTLITFRSSGVELILTPKSTMSAVNKSVVLSRAGSANVVEFSTLALPYPMSGSFASGEKKSTESKAQGTVVIFNKTSKDPQVLIASTRLESPEGKIYRIPSMVTIPGTKVENGKTVPGSKEVDVVADKAGAEYNIGLTDFTIPGFKGSPKFETVFARSKTEMTGGYVGNSQIVTKNAVDIAVAELVVEANKNLKNIILKKLPEGSMFLPGSEEFAVLGVETNPKMGAPIADGQKFEVKVNAEARGAIVKETDFAKTLLKSDIDPAALGGGEMRIKNINELEIKLSGYKFDVASLRLDVKGNADVEAAVDIDEVKNKLMNNRIGNSGDILSLFPAVSRADLTYHPFWAGSLSGSFLDPMSLGHIDIQIISR</sequence>
<evidence type="ECO:0008006" key="4">
    <source>
        <dbReference type="Google" id="ProtNLM"/>
    </source>
</evidence>
<evidence type="ECO:0000313" key="3">
    <source>
        <dbReference type="Proteomes" id="UP000034736"/>
    </source>
</evidence>